<dbReference type="PANTHER" id="PTHR42815">
    <property type="entry name" value="FAD-BINDING, PUTATIVE (AFU_ORTHOLOGUE AFUA_6G07600)-RELATED"/>
    <property type="match status" value="1"/>
</dbReference>
<name>A0A2R6PZ53_9APHY</name>
<keyword evidence="2" id="KW-1185">Reference proteome</keyword>
<dbReference type="Proteomes" id="UP000186601">
    <property type="component" value="Unassembled WGS sequence"/>
</dbReference>
<evidence type="ECO:0000313" key="2">
    <source>
        <dbReference type="Proteomes" id="UP000186601"/>
    </source>
</evidence>
<proteinExistence type="predicted"/>
<reference evidence="1 2" key="1">
    <citation type="submission" date="2018-02" db="EMBL/GenBank/DDBJ databases">
        <title>Genome sequence of the basidiomycete white-rot fungus Phlebia centrifuga.</title>
        <authorList>
            <person name="Granchi Z."/>
            <person name="Peng M."/>
            <person name="de Vries R.P."/>
            <person name="Hilden K."/>
            <person name="Makela M.R."/>
            <person name="Grigoriev I."/>
            <person name="Riley R."/>
        </authorList>
    </citation>
    <scope>NUCLEOTIDE SEQUENCE [LARGE SCALE GENOMIC DNA]</scope>
    <source>
        <strain evidence="1 2">FBCC195</strain>
    </source>
</reference>
<dbReference type="PANTHER" id="PTHR42815:SF2">
    <property type="entry name" value="FAD-BINDING, PUTATIVE (AFU_ORTHOLOGUE AFUA_6G07600)-RELATED"/>
    <property type="match status" value="1"/>
</dbReference>
<comment type="caution">
    <text evidence="1">The sequence shown here is derived from an EMBL/GenBank/DDBJ whole genome shotgun (WGS) entry which is preliminary data.</text>
</comment>
<accession>A0A2R6PZ53</accession>
<dbReference type="Gene3D" id="3.40.50.80">
    <property type="entry name" value="Nucleotide-binding domain of ferredoxin-NADP reductase (FNR) module"/>
    <property type="match status" value="1"/>
</dbReference>
<dbReference type="EMBL" id="MLYV02000418">
    <property type="protein sequence ID" value="PSR99446.1"/>
    <property type="molecule type" value="Genomic_DNA"/>
</dbReference>
<dbReference type="STRING" id="98765.A0A2R6PZ53"/>
<sequence>MLQGWHGGVRDVHKRLGFEGPMASAYTWIQGEMSEEHRTLNTTRIPFVPVTTLDTLGRPWSSILAGPSGEPGFISSPSWDRLDMDVRVWNGDPFKDNVRTSHGKKMLLAGIGIDLSSRQRNKFAGYVSELRQAGDIYTFKVIVNQAIGNCPKYINVRELDPNPSTNPAVLYEKTQISPDERLPDELIAFIHAADTAFMGSSYQALGEDEKKFPSHVGHNTRGGRRGFMRVMPSDGKTIILPDYSGDRLMTSLGNIQATPLASLSIVNFVTGDILYLTGNAYTLFGAEAQAIMPRQSVITRITVTGYVYVRDALPIRQRPGTGVQCSPYSPPIKLLAEETATSSYSRYDDQVTATLASIAFHSQDLATFTWNTSRTIHIIPGQSVILDMTDLVGAPQWAHLAPFQPTSLNDDRIRTWTVSSAHLDQDGTNTFSVTLREKKGGVVTGALFSIARKLAEFRPEMMKDSKSLNLQVKMVGISGDFTLPLSPSSKETRSSMLWLAGGIGVTPFLSMLAAITGSPSVDLQWNIVFAISTREPEVLIPLVRDALGGGETSKLHLVVDIFSNNSMSSSLDWVPTGGTDVSLTAYQGRISDTYIGRFHDLKSKTVYICGPEDFERSMGLILVQSGYTKPVIRESFEY</sequence>
<dbReference type="InterPro" id="IPR039261">
    <property type="entry name" value="FNR_nucleotide-bd"/>
</dbReference>
<dbReference type="AlphaFoldDB" id="A0A2R6PZ53"/>
<evidence type="ECO:0000313" key="1">
    <source>
        <dbReference type="EMBL" id="PSR99446.1"/>
    </source>
</evidence>
<gene>
    <name evidence="1" type="ORF">PHLCEN_2v4125</name>
</gene>
<organism evidence="1 2">
    <name type="scientific">Hermanssonia centrifuga</name>
    <dbReference type="NCBI Taxonomy" id="98765"/>
    <lineage>
        <taxon>Eukaryota</taxon>
        <taxon>Fungi</taxon>
        <taxon>Dikarya</taxon>
        <taxon>Basidiomycota</taxon>
        <taxon>Agaricomycotina</taxon>
        <taxon>Agaricomycetes</taxon>
        <taxon>Polyporales</taxon>
        <taxon>Meruliaceae</taxon>
        <taxon>Hermanssonia</taxon>
    </lineage>
</organism>
<protein>
    <submittedName>
        <fullName evidence="1">Uncharacterized protein</fullName>
    </submittedName>
</protein>
<dbReference type="GO" id="GO:0016491">
    <property type="term" value="F:oxidoreductase activity"/>
    <property type="evidence" value="ECO:0007669"/>
    <property type="project" value="InterPro"/>
</dbReference>
<dbReference type="OrthoDB" id="436496at2759"/>
<dbReference type="SUPFAM" id="SSF52343">
    <property type="entry name" value="Ferredoxin reductase-like, C-terminal NADP-linked domain"/>
    <property type="match status" value="1"/>
</dbReference>